<keyword evidence="8 11" id="KW-1133">Transmembrane helix</keyword>
<feature type="transmembrane region" description="Helical" evidence="11">
    <location>
        <begin position="105"/>
        <end position="126"/>
    </location>
</feature>
<keyword evidence="10 11" id="KW-0472">Membrane</keyword>
<feature type="transmembrane region" description="Helical" evidence="11">
    <location>
        <begin position="235"/>
        <end position="253"/>
    </location>
</feature>
<dbReference type="Proteomes" id="UP000613266">
    <property type="component" value="Unassembled WGS sequence"/>
</dbReference>
<feature type="transmembrane region" description="Helical" evidence="11">
    <location>
        <begin position="68"/>
        <end position="84"/>
    </location>
</feature>
<keyword evidence="5" id="KW-0762">Sugar transport</keyword>
<keyword evidence="6 11" id="KW-0812">Transmembrane</keyword>
<accession>A0A931J7Y6</accession>
<evidence type="ECO:0000256" key="2">
    <source>
        <dbReference type="ARBA" id="ARBA00007783"/>
    </source>
</evidence>
<name>A0A931J7Y6_9BURK</name>
<gene>
    <name evidence="13" type="ORF">I7X39_14015</name>
</gene>
<dbReference type="InterPro" id="IPR000412">
    <property type="entry name" value="ABC_2_transport"/>
</dbReference>
<evidence type="ECO:0000256" key="4">
    <source>
        <dbReference type="ARBA" id="ARBA00022475"/>
    </source>
</evidence>
<feature type="domain" description="ABC transmembrane type-2" evidence="12">
    <location>
        <begin position="29"/>
        <end position="256"/>
    </location>
</feature>
<dbReference type="EMBL" id="JAEDAK010000009">
    <property type="protein sequence ID" value="MBH9578017.1"/>
    <property type="molecule type" value="Genomic_DNA"/>
</dbReference>
<keyword evidence="4 11" id="KW-1003">Cell membrane</keyword>
<evidence type="ECO:0000256" key="3">
    <source>
        <dbReference type="ARBA" id="ARBA00022448"/>
    </source>
</evidence>
<dbReference type="PROSITE" id="PS51012">
    <property type="entry name" value="ABC_TM2"/>
    <property type="match status" value="1"/>
</dbReference>
<comment type="similarity">
    <text evidence="2 11">Belongs to the ABC-2 integral membrane protein family.</text>
</comment>
<dbReference type="PIRSF" id="PIRSF006648">
    <property type="entry name" value="DrrB"/>
    <property type="match status" value="1"/>
</dbReference>
<dbReference type="GO" id="GO:0043190">
    <property type="term" value="C:ATP-binding cassette (ABC) transporter complex"/>
    <property type="evidence" value="ECO:0007669"/>
    <property type="project" value="InterPro"/>
</dbReference>
<dbReference type="RefSeq" id="WP_198111788.1">
    <property type="nucleotide sequence ID" value="NZ_JAEDAK010000009.1"/>
</dbReference>
<protein>
    <recommendedName>
        <fullName evidence="11">Transport permease protein</fullName>
    </recommendedName>
</protein>
<comment type="caution">
    <text evidence="13">The sequence shown here is derived from an EMBL/GenBank/DDBJ whole genome shotgun (WGS) entry which is preliminary data.</text>
</comment>
<evidence type="ECO:0000256" key="5">
    <source>
        <dbReference type="ARBA" id="ARBA00022597"/>
    </source>
</evidence>
<feature type="transmembrane region" description="Helical" evidence="11">
    <location>
        <begin position="27"/>
        <end position="48"/>
    </location>
</feature>
<proteinExistence type="inferred from homology"/>
<sequence>MVLGLRRALQLAWPLARRDIAARYRGSMAGLLWTLIGPLAMVAIYAAVFQGVFKARWPGSGGADSDGLSYALRLFAGLIVFSAFSEVAGRATRLMQDNASLVKRVVFPLELLALALVLQVAVHMAVQLGVLTLLAVLTGAGLQASLLWLLALLPWVLALLLAVALALAALGCYLRDLQHLVPLAMSGLMFLSPVFYPMDQAPEVLRGLLWLNPLTAPIEAMRAAWFGLPVNLELLGLQALATALALPLAALLFRRLRPGFADLV</sequence>
<dbReference type="InterPro" id="IPR047817">
    <property type="entry name" value="ABC2_TM_bact-type"/>
</dbReference>
<evidence type="ECO:0000256" key="6">
    <source>
        <dbReference type="ARBA" id="ARBA00022692"/>
    </source>
</evidence>
<keyword evidence="14" id="KW-1185">Reference proteome</keyword>
<dbReference type="GO" id="GO:0015920">
    <property type="term" value="P:lipopolysaccharide transport"/>
    <property type="evidence" value="ECO:0007669"/>
    <property type="project" value="TreeGrafter"/>
</dbReference>
<reference evidence="13" key="1">
    <citation type="submission" date="2020-12" db="EMBL/GenBank/DDBJ databases">
        <title>The genome sequence of Inhella sp. 1Y17.</title>
        <authorList>
            <person name="Liu Y."/>
        </authorList>
    </citation>
    <scope>NUCLEOTIDE SEQUENCE</scope>
    <source>
        <strain evidence="13">1Y17</strain>
    </source>
</reference>
<dbReference type="InterPro" id="IPR013525">
    <property type="entry name" value="ABC2_TM"/>
</dbReference>
<dbReference type="PANTHER" id="PTHR30413:SF10">
    <property type="entry name" value="CAPSULE POLYSACCHARIDE EXPORT INNER-MEMBRANE PROTEIN CTRC"/>
    <property type="match status" value="1"/>
</dbReference>
<evidence type="ECO:0000256" key="11">
    <source>
        <dbReference type="RuleBase" id="RU361157"/>
    </source>
</evidence>
<dbReference type="GO" id="GO:0140359">
    <property type="term" value="F:ABC-type transporter activity"/>
    <property type="evidence" value="ECO:0007669"/>
    <property type="project" value="InterPro"/>
</dbReference>
<keyword evidence="9" id="KW-0625">Polysaccharide transport</keyword>
<organism evidence="13 14">
    <name type="scientific">Inhella proteolytica</name>
    <dbReference type="NCBI Taxonomy" id="2795029"/>
    <lineage>
        <taxon>Bacteria</taxon>
        <taxon>Pseudomonadati</taxon>
        <taxon>Pseudomonadota</taxon>
        <taxon>Betaproteobacteria</taxon>
        <taxon>Burkholderiales</taxon>
        <taxon>Sphaerotilaceae</taxon>
        <taxon>Inhella</taxon>
    </lineage>
</organism>
<keyword evidence="3 11" id="KW-0813">Transport</keyword>
<feature type="transmembrane region" description="Helical" evidence="11">
    <location>
        <begin position="146"/>
        <end position="173"/>
    </location>
</feature>
<evidence type="ECO:0000259" key="12">
    <source>
        <dbReference type="PROSITE" id="PS51012"/>
    </source>
</evidence>
<dbReference type="PANTHER" id="PTHR30413">
    <property type="entry name" value="INNER MEMBRANE TRANSPORT PERMEASE"/>
    <property type="match status" value="1"/>
</dbReference>
<feature type="transmembrane region" description="Helical" evidence="11">
    <location>
        <begin position="180"/>
        <end position="198"/>
    </location>
</feature>
<dbReference type="AlphaFoldDB" id="A0A931J7Y6"/>
<keyword evidence="7" id="KW-0972">Capsule biogenesis/degradation</keyword>
<dbReference type="PRINTS" id="PR00164">
    <property type="entry name" value="ABC2TRNSPORT"/>
</dbReference>
<evidence type="ECO:0000313" key="13">
    <source>
        <dbReference type="EMBL" id="MBH9578017.1"/>
    </source>
</evidence>
<evidence type="ECO:0000256" key="9">
    <source>
        <dbReference type="ARBA" id="ARBA00023047"/>
    </source>
</evidence>
<evidence type="ECO:0000256" key="10">
    <source>
        <dbReference type="ARBA" id="ARBA00023136"/>
    </source>
</evidence>
<evidence type="ECO:0000256" key="7">
    <source>
        <dbReference type="ARBA" id="ARBA00022903"/>
    </source>
</evidence>
<evidence type="ECO:0000313" key="14">
    <source>
        <dbReference type="Proteomes" id="UP000613266"/>
    </source>
</evidence>
<dbReference type="Pfam" id="PF01061">
    <property type="entry name" value="ABC2_membrane"/>
    <property type="match status" value="1"/>
</dbReference>
<evidence type="ECO:0000256" key="1">
    <source>
        <dbReference type="ARBA" id="ARBA00004651"/>
    </source>
</evidence>
<comment type="subcellular location">
    <subcellularLocation>
        <location evidence="11">Cell inner membrane</location>
        <topology evidence="11">Multi-pass membrane protein</topology>
    </subcellularLocation>
    <subcellularLocation>
        <location evidence="1">Cell membrane</location>
        <topology evidence="1">Multi-pass membrane protein</topology>
    </subcellularLocation>
</comment>
<evidence type="ECO:0000256" key="8">
    <source>
        <dbReference type="ARBA" id="ARBA00022989"/>
    </source>
</evidence>
<dbReference type="GO" id="GO:0015774">
    <property type="term" value="P:polysaccharide transport"/>
    <property type="evidence" value="ECO:0007669"/>
    <property type="project" value="UniProtKB-KW"/>
</dbReference>